<dbReference type="Proteomes" id="UP000078576">
    <property type="component" value="Unassembled WGS sequence"/>
</dbReference>
<name>A0A194VFL5_CYTMA</name>
<dbReference type="EMBL" id="KN714833">
    <property type="protein sequence ID" value="KUI62790.1"/>
    <property type="molecule type" value="Genomic_DNA"/>
</dbReference>
<sequence>MGLSVKILNTYLGIKYFPVGFVGFGGFNGFNGFDGFDRLRQRLYLVSWFARVEDGPFTTCSGVDRDVAET</sequence>
<reference evidence="2" key="1">
    <citation type="submission" date="2014-12" db="EMBL/GenBank/DDBJ databases">
        <title>Genome Sequence of Valsa Canker Pathogens Uncovers a Specific Adaption of Colonization on Woody Bark.</title>
        <authorList>
            <person name="Yin Z."/>
            <person name="Liu H."/>
            <person name="Gao X."/>
            <person name="Li Z."/>
            <person name="Song N."/>
            <person name="Ke X."/>
            <person name="Dai Q."/>
            <person name="Wu Y."/>
            <person name="Sun Y."/>
            <person name="Xu J.-R."/>
            <person name="Kang Z.K."/>
            <person name="Wang L."/>
            <person name="Huang L."/>
        </authorList>
    </citation>
    <scope>NUCLEOTIDE SEQUENCE [LARGE SCALE GENOMIC DNA]</scope>
    <source>
        <strain evidence="2">SXYL134</strain>
    </source>
</reference>
<evidence type="ECO:0000313" key="2">
    <source>
        <dbReference type="Proteomes" id="UP000078576"/>
    </source>
</evidence>
<protein>
    <submittedName>
        <fullName evidence="1">Uncharacterized protein</fullName>
    </submittedName>
</protein>
<accession>A0A194VFL5</accession>
<organism evidence="1 2">
    <name type="scientific">Cytospora mali</name>
    <name type="common">Apple Valsa canker fungus</name>
    <name type="synonym">Valsa mali</name>
    <dbReference type="NCBI Taxonomy" id="578113"/>
    <lineage>
        <taxon>Eukaryota</taxon>
        <taxon>Fungi</taxon>
        <taxon>Dikarya</taxon>
        <taxon>Ascomycota</taxon>
        <taxon>Pezizomycotina</taxon>
        <taxon>Sordariomycetes</taxon>
        <taxon>Sordariomycetidae</taxon>
        <taxon>Diaporthales</taxon>
        <taxon>Cytosporaceae</taxon>
        <taxon>Cytospora</taxon>
    </lineage>
</organism>
<gene>
    <name evidence="1" type="ORF">VP1G_11456</name>
</gene>
<dbReference type="AlphaFoldDB" id="A0A194VFL5"/>
<keyword evidence="2" id="KW-1185">Reference proteome</keyword>
<evidence type="ECO:0000313" key="1">
    <source>
        <dbReference type="EMBL" id="KUI62790.1"/>
    </source>
</evidence>
<proteinExistence type="predicted"/>